<organism>
    <name type="scientific">Branchiostoma floridae</name>
    <name type="common">Florida lancelet</name>
    <name type="synonym">Amphioxus</name>
    <dbReference type="NCBI Taxonomy" id="7739"/>
    <lineage>
        <taxon>Eukaryota</taxon>
        <taxon>Metazoa</taxon>
        <taxon>Chordata</taxon>
        <taxon>Cephalochordata</taxon>
        <taxon>Leptocardii</taxon>
        <taxon>Amphioxiformes</taxon>
        <taxon>Branchiostomatidae</taxon>
        <taxon>Branchiostoma</taxon>
    </lineage>
</organism>
<dbReference type="InParanoid" id="C3YKF8"/>
<evidence type="ECO:0008006" key="2">
    <source>
        <dbReference type="Google" id="ProtNLM"/>
    </source>
</evidence>
<accession>C3YKF8</accession>
<dbReference type="PANTHER" id="PTHR33844:SF1">
    <property type="entry name" value="SULFOTRANSFERASE DOMAIN-CONTAINING PROTEIN"/>
    <property type="match status" value="1"/>
</dbReference>
<dbReference type="PANTHER" id="PTHR33844">
    <property type="entry name" value="SULFOTRANSFER_1 DOMAIN-CONTAINING PROTEIN"/>
    <property type="match status" value="1"/>
</dbReference>
<dbReference type="SUPFAM" id="SSF52540">
    <property type="entry name" value="P-loop containing nucleoside triphosphate hydrolases"/>
    <property type="match status" value="1"/>
</dbReference>
<sequence>MRKKMAFLRSVKLKDVDPALDVDAEEESDDINNWDDFDAVGEDRPVDDVIDFMKEHGHQFSPYAVDWARETVLFVRTQEGVDIKEHFYLQLAQRTYVQELLSMPFSQLQAVADAVAEKVADVQNIFVYMSARCGSTLVVKATNVLPSAMAVDGPDVYSIIALAYDQVQEGKNPGDAGKIPDVLLNRESTVAFVKNISTLYNHYFFSNDVQRRSTIMYKFKSHVITFAKVLAEAHPEAKTLFMYRDGMKMAESSIRLNHGGCKKDYDTWVEGMKSAKWKRRQHCEDNLDLMPEYYFIFGDDPKLKTPPHDAHQVYYYMTFWLGVMQKALDLHRSDPGHFFRAVINYRALVDRKEVAFLEMMEKIGVTIDLDDTENRDALAKVFHKDSQSGTVITSHKEEEKESWKPHADVWFGDWERRIFNNIVKRAKLEVNDPAFVFPDTIF</sequence>
<reference evidence="1" key="1">
    <citation type="journal article" date="2008" name="Nature">
        <title>The amphioxus genome and the evolution of the chordate karyotype.</title>
        <authorList>
            <consortium name="US DOE Joint Genome Institute (JGI-PGF)"/>
            <person name="Putnam N.H."/>
            <person name="Butts T."/>
            <person name="Ferrier D.E.K."/>
            <person name="Furlong R.F."/>
            <person name="Hellsten U."/>
            <person name="Kawashima T."/>
            <person name="Robinson-Rechavi M."/>
            <person name="Shoguchi E."/>
            <person name="Terry A."/>
            <person name="Yu J.-K."/>
            <person name="Benito-Gutierrez E.L."/>
            <person name="Dubchak I."/>
            <person name="Garcia-Fernandez J."/>
            <person name="Gibson-Brown J.J."/>
            <person name="Grigoriev I.V."/>
            <person name="Horton A.C."/>
            <person name="de Jong P.J."/>
            <person name="Jurka J."/>
            <person name="Kapitonov V.V."/>
            <person name="Kohara Y."/>
            <person name="Kuroki Y."/>
            <person name="Lindquist E."/>
            <person name="Lucas S."/>
            <person name="Osoegawa K."/>
            <person name="Pennacchio L.A."/>
            <person name="Salamov A.A."/>
            <person name="Satou Y."/>
            <person name="Sauka-Spengler T."/>
            <person name="Schmutz J."/>
            <person name="Shin-I T."/>
            <person name="Toyoda A."/>
            <person name="Bronner-Fraser M."/>
            <person name="Fujiyama A."/>
            <person name="Holland L.Z."/>
            <person name="Holland P.W.H."/>
            <person name="Satoh N."/>
            <person name="Rokhsar D.S."/>
        </authorList>
    </citation>
    <scope>NUCLEOTIDE SEQUENCE [LARGE SCALE GENOMIC DNA]</scope>
    <source>
        <strain evidence="1">S238N-H82</strain>
        <tissue evidence="1">Testes</tissue>
    </source>
</reference>
<dbReference type="EMBL" id="GG666522">
    <property type="protein sequence ID" value="EEN59202.1"/>
    <property type="molecule type" value="Genomic_DNA"/>
</dbReference>
<gene>
    <name evidence="1" type="ORF">BRAFLDRAFT_126994</name>
</gene>
<proteinExistence type="predicted"/>
<evidence type="ECO:0000313" key="1">
    <source>
        <dbReference type="EMBL" id="EEN59202.1"/>
    </source>
</evidence>
<dbReference type="eggNOG" id="ENOG502T13G">
    <property type="taxonomic scope" value="Eukaryota"/>
</dbReference>
<dbReference type="Gene3D" id="3.40.50.300">
    <property type="entry name" value="P-loop containing nucleotide triphosphate hydrolases"/>
    <property type="match status" value="1"/>
</dbReference>
<protein>
    <recommendedName>
        <fullName evidence="2">Sulfotransferase</fullName>
    </recommendedName>
</protein>
<name>C3YKF8_BRAFL</name>
<dbReference type="AlphaFoldDB" id="C3YKF8"/>
<dbReference type="InterPro" id="IPR027417">
    <property type="entry name" value="P-loop_NTPase"/>
</dbReference>